<proteinExistence type="predicted"/>
<dbReference type="Proteomes" id="UP000561077">
    <property type="component" value="Unassembled WGS sequence"/>
</dbReference>
<evidence type="ECO:0000313" key="2">
    <source>
        <dbReference type="EMBL" id="MBB2193780.1"/>
    </source>
</evidence>
<keyword evidence="3" id="KW-1185">Reference proteome</keyword>
<reference evidence="3 4" key="1">
    <citation type="submission" date="2020-04" db="EMBL/GenBank/DDBJ databases">
        <title>Description of novel Gluconacetobacter.</title>
        <authorList>
            <person name="Sombolestani A."/>
        </authorList>
    </citation>
    <scope>NUCLEOTIDE SEQUENCE [LARGE SCALE GENOMIC DNA]</scope>
    <source>
        <strain evidence="2 3">LMG 1728</strain>
        <strain evidence="1 4">LMG 1731</strain>
    </source>
</reference>
<dbReference type="RefSeq" id="WP_182973747.1">
    <property type="nucleotide sequence ID" value="NZ_JABEQN010000009.1"/>
</dbReference>
<evidence type="ECO:0000313" key="3">
    <source>
        <dbReference type="Proteomes" id="UP000540490"/>
    </source>
</evidence>
<evidence type="ECO:0000313" key="1">
    <source>
        <dbReference type="EMBL" id="MBB2164644.1"/>
    </source>
</evidence>
<organism evidence="1 4">
    <name type="scientific">Gluconacetobacter dulcium</name>
    <dbReference type="NCBI Taxonomy" id="2729096"/>
    <lineage>
        <taxon>Bacteria</taxon>
        <taxon>Pseudomonadati</taxon>
        <taxon>Pseudomonadota</taxon>
        <taxon>Alphaproteobacteria</taxon>
        <taxon>Acetobacterales</taxon>
        <taxon>Acetobacteraceae</taxon>
        <taxon>Gluconacetobacter</taxon>
    </lineage>
</organism>
<name>A0A7W4IKY0_9PROT</name>
<gene>
    <name evidence="2" type="ORF">HLH25_09010</name>
    <name evidence="1" type="ORF">HLH26_08830</name>
</gene>
<comment type="caution">
    <text evidence="1">The sequence shown here is derived from an EMBL/GenBank/DDBJ whole genome shotgun (WGS) entry which is preliminary data.</text>
</comment>
<protein>
    <submittedName>
        <fullName evidence="1">Uncharacterized protein</fullName>
    </submittedName>
</protein>
<sequence>MHFIFLATLRSGFGYGDDGRQMKSHQKKMFRIKGAVIAALSIYASGAILFSSAQAESPREDQTRYGVASGSGPLNTLLINGHPTTPRIAGNGALFVSKVAEAGNADILLLTSVGGQACDAQYSIVQVTPTGIKPPTAFFGNCISVRPMISGQTITMKFPRNVGRYATIPAEIDAYDIATGQMTKNGKPVSAVCRLDNGVCQG</sequence>
<dbReference type="Proteomes" id="UP000540490">
    <property type="component" value="Unassembled WGS sequence"/>
</dbReference>
<evidence type="ECO:0000313" key="4">
    <source>
        <dbReference type="Proteomes" id="UP000561077"/>
    </source>
</evidence>
<dbReference type="EMBL" id="JABEQO010000009">
    <property type="protein sequence ID" value="MBB2164644.1"/>
    <property type="molecule type" value="Genomic_DNA"/>
</dbReference>
<accession>A0A7W4IKY0</accession>
<dbReference type="EMBL" id="JABEQN010000009">
    <property type="protein sequence ID" value="MBB2193780.1"/>
    <property type="molecule type" value="Genomic_DNA"/>
</dbReference>
<dbReference type="AlphaFoldDB" id="A0A7W4IKY0"/>